<organism evidence="2 3">
    <name type="scientific">Roseimaritima multifibrata</name>
    <dbReference type="NCBI Taxonomy" id="1930274"/>
    <lineage>
        <taxon>Bacteria</taxon>
        <taxon>Pseudomonadati</taxon>
        <taxon>Planctomycetota</taxon>
        <taxon>Planctomycetia</taxon>
        <taxon>Pirellulales</taxon>
        <taxon>Pirellulaceae</taxon>
        <taxon>Roseimaritima</taxon>
    </lineage>
</organism>
<dbReference type="GO" id="GO:0006935">
    <property type="term" value="P:chemotaxis"/>
    <property type="evidence" value="ECO:0007669"/>
    <property type="project" value="InterPro"/>
</dbReference>
<dbReference type="RefSeq" id="WP_145351093.1">
    <property type="nucleotide sequence ID" value="NZ_CP036262.1"/>
</dbReference>
<dbReference type="InterPro" id="IPR039315">
    <property type="entry name" value="CheW"/>
</dbReference>
<feature type="domain" description="CheW-like" evidence="1">
    <location>
        <begin position="2"/>
        <end position="156"/>
    </location>
</feature>
<dbReference type="PANTHER" id="PTHR22617:SF23">
    <property type="entry name" value="CHEMOTAXIS PROTEIN CHEW"/>
    <property type="match status" value="1"/>
</dbReference>
<reference evidence="2 3" key="1">
    <citation type="submission" date="2019-02" db="EMBL/GenBank/DDBJ databases">
        <title>Deep-cultivation of Planctomycetes and their phenomic and genomic characterization uncovers novel biology.</title>
        <authorList>
            <person name="Wiegand S."/>
            <person name="Jogler M."/>
            <person name="Boedeker C."/>
            <person name="Pinto D."/>
            <person name="Vollmers J."/>
            <person name="Rivas-Marin E."/>
            <person name="Kohn T."/>
            <person name="Peeters S.H."/>
            <person name="Heuer A."/>
            <person name="Rast P."/>
            <person name="Oberbeckmann S."/>
            <person name="Bunk B."/>
            <person name="Jeske O."/>
            <person name="Meyerdierks A."/>
            <person name="Storesund J.E."/>
            <person name="Kallscheuer N."/>
            <person name="Luecker S."/>
            <person name="Lage O.M."/>
            <person name="Pohl T."/>
            <person name="Merkel B.J."/>
            <person name="Hornburger P."/>
            <person name="Mueller R.-W."/>
            <person name="Bruemmer F."/>
            <person name="Labrenz M."/>
            <person name="Spormann A.M."/>
            <person name="Op den Camp H."/>
            <person name="Overmann J."/>
            <person name="Amann R."/>
            <person name="Jetten M.S.M."/>
            <person name="Mascher T."/>
            <person name="Medema M.H."/>
            <person name="Devos D.P."/>
            <person name="Kaster A.-K."/>
            <person name="Ovreas L."/>
            <person name="Rohde M."/>
            <person name="Galperin M.Y."/>
            <person name="Jogler C."/>
        </authorList>
    </citation>
    <scope>NUCLEOTIDE SEQUENCE [LARGE SCALE GENOMIC DNA]</scope>
    <source>
        <strain evidence="2 3">FF011L</strain>
    </source>
</reference>
<dbReference type="Gene3D" id="2.40.50.180">
    <property type="entry name" value="CheA-289, Domain 4"/>
    <property type="match status" value="1"/>
</dbReference>
<proteinExistence type="predicted"/>
<dbReference type="SMART" id="SM00260">
    <property type="entry name" value="CheW"/>
    <property type="match status" value="1"/>
</dbReference>
<dbReference type="GO" id="GO:0007165">
    <property type="term" value="P:signal transduction"/>
    <property type="evidence" value="ECO:0007669"/>
    <property type="project" value="InterPro"/>
</dbReference>
<sequence length="173" mass="18976">MDIEILVVKAGKQYFGFPASIVGEVLRAVKLTPFPEAPDPIEGLLNLRGELVPVVSLNQLIDQTVTPVSAEEHFVVVRLSNQSLALRVTKAIDLVPLRFDALNRDSEPPEPESDDKRVAGFSTPCEHASWITGVAKTEYGLVYLTDPEAILSAEQFACLHEKLADRAATQEPR</sequence>
<dbReference type="Proteomes" id="UP000320672">
    <property type="component" value="Chromosome"/>
</dbReference>
<protein>
    <submittedName>
        <fullName evidence="2">Chemotaxis protein CheV</fullName>
    </submittedName>
</protein>
<dbReference type="PROSITE" id="PS50851">
    <property type="entry name" value="CHEW"/>
    <property type="match status" value="1"/>
</dbReference>
<dbReference type="PANTHER" id="PTHR22617">
    <property type="entry name" value="CHEMOTAXIS SENSOR HISTIDINE KINASE-RELATED"/>
    <property type="match status" value="1"/>
</dbReference>
<dbReference type="InterPro" id="IPR036061">
    <property type="entry name" value="CheW-like_dom_sf"/>
</dbReference>
<dbReference type="OrthoDB" id="9794382at2"/>
<dbReference type="Pfam" id="PF01584">
    <property type="entry name" value="CheW"/>
    <property type="match status" value="1"/>
</dbReference>
<dbReference type="EMBL" id="CP036262">
    <property type="protein sequence ID" value="QDS92915.1"/>
    <property type="molecule type" value="Genomic_DNA"/>
</dbReference>
<evidence type="ECO:0000313" key="3">
    <source>
        <dbReference type="Proteomes" id="UP000320672"/>
    </source>
</evidence>
<evidence type="ECO:0000313" key="2">
    <source>
        <dbReference type="EMBL" id="QDS92915.1"/>
    </source>
</evidence>
<accession>A0A517MDF5</accession>
<evidence type="ECO:0000259" key="1">
    <source>
        <dbReference type="PROSITE" id="PS50851"/>
    </source>
</evidence>
<dbReference type="InterPro" id="IPR002545">
    <property type="entry name" value="CheW-lke_dom"/>
</dbReference>
<dbReference type="AlphaFoldDB" id="A0A517MDF5"/>
<dbReference type="KEGG" id="rml:FF011L_16690"/>
<dbReference type="Gene3D" id="2.30.30.40">
    <property type="entry name" value="SH3 Domains"/>
    <property type="match status" value="1"/>
</dbReference>
<dbReference type="SUPFAM" id="SSF50341">
    <property type="entry name" value="CheW-like"/>
    <property type="match status" value="1"/>
</dbReference>
<keyword evidence="3" id="KW-1185">Reference proteome</keyword>
<name>A0A517MDF5_9BACT</name>
<gene>
    <name evidence="2" type="primary">cheV</name>
    <name evidence="2" type="ORF">FF011L_16690</name>
</gene>
<dbReference type="GO" id="GO:0005829">
    <property type="term" value="C:cytosol"/>
    <property type="evidence" value="ECO:0007669"/>
    <property type="project" value="TreeGrafter"/>
</dbReference>